<proteinExistence type="predicted"/>
<gene>
    <name evidence="4" type="ORF">IMCC3317_39340</name>
</gene>
<evidence type="ECO:0000313" key="4">
    <source>
        <dbReference type="EMBL" id="QHI38541.1"/>
    </source>
</evidence>
<dbReference type="Pfam" id="PF18962">
    <property type="entry name" value="Por_Secre_tail"/>
    <property type="match status" value="1"/>
</dbReference>
<dbReference type="NCBIfam" id="TIGR04183">
    <property type="entry name" value="Por_Secre_tail"/>
    <property type="match status" value="1"/>
</dbReference>
<dbReference type="EMBL" id="CP019288">
    <property type="protein sequence ID" value="QHI38541.1"/>
    <property type="molecule type" value="Genomic_DNA"/>
</dbReference>
<keyword evidence="5" id="KW-1185">Reference proteome</keyword>
<name>A0A7L4ZPU0_9FLAO</name>
<feature type="chain" id="PRO_5029813223" description="Secretion system C-terminal sorting domain-containing protein" evidence="2">
    <location>
        <begin position="24"/>
        <end position="271"/>
    </location>
</feature>
<evidence type="ECO:0000256" key="2">
    <source>
        <dbReference type="SAM" id="SignalP"/>
    </source>
</evidence>
<evidence type="ECO:0000256" key="1">
    <source>
        <dbReference type="ARBA" id="ARBA00022729"/>
    </source>
</evidence>
<dbReference type="InterPro" id="IPR026444">
    <property type="entry name" value="Secre_tail"/>
</dbReference>
<reference evidence="4 5" key="1">
    <citation type="journal article" date="2013" name="Int. J. Syst. Evol. Microbiol.">
        <title>Kordia antarctica sp. nov., isolated from Antarctic seawater.</title>
        <authorList>
            <person name="Baek K."/>
            <person name="Choi A."/>
            <person name="Kang I."/>
            <person name="Lee K."/>
            <person name="Cho J.C."/>
        </authorList>
    </citation>
    <scope>NUCLEOTIDE SEQUENCE [LARGE SCALE GENOMIC DNA]</scope>
    <source>
        <strain evidence="4 5">IMCC3317</strain>
    </source>
</reference>
<evidence type="ECO:0000259" key="3">
    <source>
        <dbReference type="Pfam" id="PF18962"/>
    </source>
</evidence>
<keyword evidence="1 2" id="KW-0732">Signal</keyword>
<feature type="domain" description="Secretion system C-terminal sorting" evidence="3">
    <location>
        <begin position="204"/>
        <end position="268"/>
    </location>
</feature>
<dbReference type="KEGG" id="kan:IMCC3317_39340"/>
<dbReference type="Proteomes" id="UP000464657">
    <property type="component" value="Chromosome"/>
</dbReference>
<dbReference type="OrthoDB" id="1467228at2"/>
<dbReference type="AlphaFoldDB" id="A0A7L4ZPU0"/>
<sequence>MKKIISILSLTVLFTLFSNSVNAQDGYTYTLVDNGNYSYTISAVPNASASNFATSVQSYGFTIILPDGETASITSSLGNGASGTFFNGNDVGEPTIDGYLITETLGSPIALPAPSTGTVSPMVTIQMNTPMAPGTISLLANDSPLATSVTPLKSFMSADMVDDGMAMFTPVVDSVGSGLSGTTSHNFSTLSTIDFEFSKNEIKLYPNPTSGFINIQTNTTVESVAIYNLLGKHVLQTNLKTIDVSRLSEGIYILKITSDQGAQITKRFIKQ</sequence>
<dbReference type="RefSeq" id="WP_160131085.1">
    <property type="nucleotide sequence ID" value="NZ_CP019288.1"/>
</dbReference>
<accession>A0A7L4ZPU0</accession>
<feature type="signal peptide" evidence="2">
    <location>
        <begin position="1"/>
        <end position="23"/>
    </location>
</feature>
<evidence type="ECO:0000313" key="5">
    <source>
        <dbReference type="Proteomes" id="UP000464657"/>
    </source>
</evidence>
<organism evidence="4 5">
    <name type="scientific">Kordia antarctica</name>
    <dbReference type="NCBI Taxonomy" id="1218801"/>
    <lineage>
        <taxon>Bacteria</taxon>
        <taxon>Pseudomonadati</taxon>
        <taxon>Bacteroidota</taxon>
        <taxon>Flavobacteriia</taxon>
        <taxon>Flavobacteriales</taxon>
        <taxon>Flavobacteriaceae</taxon>
        <taxon>Kordia</taxon>
    </lineage>
</organism>
<protein>
    <recommendedName>
        <fullName evidence="3">Secretion system C-terminal sorting domain-containing protein</fullName>
    </recommendedName>
</protein>